<dbReference type="Proteomes" id="UP000008988">
    <property type="component" value="Unassembled WGS sequence"/>
</dbReference>
<feature type="transmembrane region" description="Helical" evidence="1">
    <location>
        <begin position="174"/>
        <end position="198"/>
    </location>
</feature>
<keyword evidence="1" id="KW-0812">Transmembrane</keyword>
<reference evidence="2 3" key="1">
    <citation type="journal article" date="2008" name="FEMS Yeast Res.">
        <title>Comparative genome analysis of a Saccharomyces cerevisiae wine strain.</title>
        <authorList>
            <person name="Borneman A.R."/>
            <person name="Forgan A.H."/>
            <person name="Pretorius I.S."/>
            <person name="Chambers P.J."/>
        </authorList>
    </citation>
    <scope>NUCLEOTIDE SEQUENCE [LARGE SCALE GENOMIC DNA]</scope>
    <source>
        <strain evidence="2 3">AWRI1631</strain>
    </source>
</reference>
<gene>
    <name evidence="2" type="ORF">AWRI1631_60420</name>
</gene>
<sequence length="203" mass="23608">MLLLFKNGKLLVKIKWSSKEDEQEVSRKLGKPEALCEARWEALSMSLSRSECTMECVSTSSSSSSSSNTFSKTEDPLRFMSERKNCWLSVSVSSRSLLPGPAAFTPLAKGEAEKSIIELECCIMRLIRWKDVRLCKRQERFKIRLESGNIFWALEYRSQISLFKFKSGSRFGTLFVLIVMFTTVHRVQCIYIYIYIYIYMHMR</sequence>
<comment type="caution">
    <text evidence="2">The sequence shown here is derived from an EMBL/GenBank/DDBJ whole genome shotgun (WGS) entry which is preliminary data.</text>
</comment>
<name>B5VI10_YEAS6</name>
<keyword evidence="1" id="KW-0472">Membrane</keyword>
<evidence type="ECO:0000313" key="3">
    <source>
        <dbReference type="Proteomes" id="UP000008988"/>
    </source>
</evidence>
<evidence type="ECO:0000256" key="1">
    <source>
        <dbReference type="SAM" id="Phobius"/>
    </source>
</evidence>
<proteinExistence type="predicted"/>
<evidence type="ECO:0000313" key="2">
    <source>
        <dbReference type="EMBL" id="EDZ72433.1"/>
    </source>
</evidence>
<organism evidence="2 3">
    <name type="scientific">Saccharomyces cerevisiae (strain AWRI1631)</name>
    <name type="common">Baker's yeast</name>
    <dbReference type="NCBI Taxonomy" id="545124"/>
    <lineage>
        <taxon>Eukaryota</taxon>
        <taxon>Fungi</taxon>
        <taxon>Dikarya</taxon>
        <taxon>Ascomycota</taxon>
        <taxon>Saccharomycotina</taxon>
        <taxon>Saccharomycetes</taxon>
        <taxon>Saccharomycetales</taxon>
        <taxon>Saccharomycetaceae</taxon>
        <taxon>Saccharomyces</taxon>
    </lineage>
</organism>
<dbReference type="AlphaFoldDB" id="B5VI10"/>
<protein>
    <submittedName>
        <fullName evidence="2">Uncharacterized protein</fullName>
    </submittedName>
</protein>
<dbReference type="EMBL" id="ABSV01000766">
    <property type="protein sequence ID" value="EDZ72433.1"/>
    <property type="molecule type" value="Genomic_DNA"/>
</dbReference>
<keyword evidence="1" id="KW-1133">Transmembrane helix</keyword>
<accession>B5VI10</accession>
<dbReference type="OrthoDB" id="10318388at2759"/>